<keyword evidence="9" id="KW-1185">Reference proteome</keyword>
<evidence type="ECO:0000256" key="5">
    <source>
        <dbReference type="ARBA" id="ARBA00022989"/>
    </source>
</evidence>
<dbReference type="EMBL" id="MCFG01000059">
    <property type="protein sequence ID" value="ORX84093.1"/>
    <property type="molecule type" value="Genomic_DNA"/>
</dbReference>
<sequence>MKNIYHKVPNIVNVFILTILSLGWTVNAINFPGVPNNYNINDKIPILVNSLVSSNTAFPYDYYNEHFGFCQPEGGPTAKKESLGSILFGDRLYDSPFDIYMLKNDTCQSQCKGNVTIDEVNAKFINERILEQYNVRWIVDNIPAARSMLTDDGKVLYSEGFELGLIDEAGKPAINNHFDIQIEYHINNGRYRIVGVLVWPYSIKNIDRANNCANIDSAEHQYLSETEPTTFSYTFNVIWTQSPVAWVTRWDHYIYNPDVETHWFSLINSFIIALMLTGMVAMIIIRTLRKDIIRYNRMDLEDQQDEYGWKLVHGDVFRAPFHRMWLSVLLGNGVQSLLMCIVTLCFAVLGFLSPASRGSIPTVMLLFYLLFSCFSGYISARMYKVQGGEGYKRNAIFTAFLFPGAILVFYLFLNMFMIANDSSAAIPFGTLILILSIWTLVSIPLCFIGAFIGFRKGTISIPVRTNQIPRQVPDQPFYLRFIPSSLIGGILPFGAIFIEVFYIMNSIIFHHIYSIFSFLFLGFLILIVTCAEISILICYFRLCSEDYRWWWHSFVTSGSCAFYIFLYSILYYYTKLSFDSFSSTVLYFGFSIIFCSFFFIIAGTIGFFATFWFLKKIYNSIKID</sequence>
<feature type="transmembrane region" description="Helical" evidence="7">
    <location>
        <begin position="477"/>
        <end position="503"/>
    </location>
</feature>
<name>A0A1Y1XEE7_9FUNG</name>
<keyword evidence="4 7" id="KW-0732">Signal</keyword>
<evidence type="ECO:0000313" key="9">
    <source>
        <dbReference type="Proteomes" id="UP000193944"/>
    </source>
</evidence>
<comment type="similarity">
    <text evidence="2 7">Belongs to the nonaspanin (TM9SF) (TC 9.A.2) family.</text>
</comment>
<dbReference type="InterPro" id="IPR004240">
    <property type="entry name" value="EMP70"/>
</dbReference>
<feature type="transmembrane region" description="Helical" evidence="7">
    <location>
        <begin position="328"/>
        <end position="352"/>
    </location>
</feature>
<keyword evidence="3 7" id="KW-0812">Transmembrane</keyword>
<dbReference type="AlphaFoldDB" id="A0A1Y1XEE7"/>
<evidence type="ECO:0000256" key="6">
    <source>
        <dbReference type="ARBA" id="ARBA00023136"/>
    </source>
</evidence>
<feature type="transmembrane region" description="Helical" evidence="7">
    <location>
        <begin position="263"/>
        <end position="288"/>
    </location>
</feature>
<dbReference type="STRING" id="1754192.A0A1Y1XEE7"/>
<organism evidence="8 9">
    <name type="scientific">Anaeromyces robustus</name>
    <dbReference type="NCBI Taxonomy" id="1754192"/>
    <lineage>
        <taxon>Eukaryota</taxon>
        <taxon>Fungi</taxon>
        <taxon>Fungi incertae sedis</taxon>
        <taxon>Chytridiomycota</taxon>
        <taxon>Chytridiomycota incertae sedis</taxon>
        <taxon>Neocallimastigomycetes</taxon>
        <taxon>Neocallimastigales</taxon>
        <taxon>Neocallimastigaceae</taxon>
        <taxon>Anaeromyces</taxon>
    </lineage>
</organism>
<feature type="transmembrane region" description="Helical" evidence="7">
    <location>
        <begin position="549"/>
        <end position="573"/>
    </location>
</feature>
<dbReference type="GO" id="GO:0007034">
    <property type="term" value="P:vacuolar transport"/>
    <property type="evidence" value="ECO:0007669"/>
    <property type="project" value="TreeGrafter"/>
</dbReference>
<proteinExistence type="inferred from homology"/>
<reference evidence="8 9" key="2">
    <citation type="submission" date="2016-08" db="EMBL/GenBank/DDBJ databases">
        <title>Pervasive Adenine N6-methylation of Active Genes in Fungi.</title>
        <authorList>
            <consortium name="DOE Joint Genome Institute"/>
            <person name="Mondo S.J."/>
            <person name="Dannebaum R.O."/>
            <person name="Kuo R.C."/>
            <person name="Labutti K."/>
            <person name="Haridas S."/>
            <person name="Kuo A."/>
            <person name="Salamov A."/>
            <person name="Ahrendt S.R."/>
            <person name="Lipzen A."/>
            <person name="Sullivan W."/>
            <person name="Andreopoulos W.B."/>
            <person name="Clum A."/>
            <person name="Lindquist E."/>
            <person name="Daum C."/>
            <person name="Ramamoorthy G.K."/>
            <person name="Gryganskyi A."/>
            <person name="Culley D."/>
            <person name="Magnuson J.K."/>
            <person name="James T.Y."/>
            <person name="O'Malley M.A."/>
            <person name="Stajich J.E."/>
            <person name="Spatafora J.W."/>
            <person name="Visel A."/>
            <person name="Grigoriev I.V."/>
        </authorList>
    </citation>
    <scope>NUCLEOTIDE SEQUENCE [LARGE SCALE GENOMIC DNA]</scope>
    <source>
        <strain evidence="8 9">S4</strain>
    </source>
</reference>
<feature type="chain" id="PRO_5011833678" description="Transmembrane 9 superfamily member" evidence="7">
    <location>
        <begin position="29"/>
        <end position="624"/>
    </location>
</feature>
<dbReference type="GO" id="GO:0005737">
    <property type="term" value="C:cytoplasm"/>
    <property type="evidence" value="ECO:0007669"/>
    <property type="project" value="UniProtKB-ARBA"/>
</dbReference>
<accession>A0A1Y1XEE7</accession>
<evidence type="ECO:0000256" key="7">
    <source>
        <dbReference type="RuleBase" id="RU363079"/>
    </source>
</evidence>
<reference evidence="8 9" key="1">
    <citation type="submission" date="2016-08" db="EMBL/GenBank/DDBJ databases">
        <title>A Parts List for Fungal Cellulosomes Revealed by Comparative Genomics.</title>
        <authorList>
            <consortium name="DOE Joint Genome Institute"/>
            <person name="Haitjema C.H."/>
            <person name="Gilmore S.P."/>
            <person name="Henske J.K."/>
            <person name="Solomon K.V."/>
            <person name="De Groot R."/>
            <person name="Kuo A."/>
            <person name="Mondo S.J."/>
            <person name="Salamov A.A."/>
            <person name="Labutti K."/>
            <person name="Zhao Z."/>
            <person name="Chiniquy J."/>
            <person name="Barry K."/>
            <person name="Brewer H.M."/>
            <person name="Purvine S.O."/>
            <person name="Wright A.T."/>
            <person name="Boxma B."/>
            <person name="Van Alen T."/>
            <person name="Hackstein J.H."/>
            <person name="Baker S.E."/>
            <person name="Grigoriev I.V."/>
            <person name="O'Malley M.A."/>
        </authorList>
    </citation>
    <scope>NUCLEOTIDE SEQUENCE [LARGE SCALE GENOMIC DNA]</scope>
    <source>
        <strain evidence="8 9">S4</strain>
    </source>
</reference>
<dbReference type="Proteomes" id="UP000193944">
    <property type="component" value="Unassembled WGS sequence"/>
</dbReference>
<evidence type="ECO:0000256" key="3">
    <source>
        <dbReference type="ARBA" id="ARBA00022692"/>
    </source>
</evidence>
<dbReference type="PANTHER" id="PTHR10766:SF111">
    <property type="entry name" value="TRANSMEMBRANE 9 SUPERFAMILY MEMBER 2"/>
    <property type="match status" value="1"/>
</dbReference>
<gene>
    <name evidence="8" type="ORF">BCR32DRAFT_230764</name>
</gene>
<feature type="transmembrane region" description="Helical" evidence="7">
    <location>
        <begin position="515"/>
        <end position="542"/>
    </location>
</feature>
<protein>
    <recommendedName>
        <fullName evidence="7">Transmembrane 9 superfamily member</fullName>
    </recommendedName>
</protein>
<keyword evidence="5 7" id="KW-1133">Transmembrane helix</keyword>
<comment type="subcellular location">
    <subcellularLocation>
        <location evidence="1">Membrane</location>
        <topology evidence="1">Multi-pass membrane protein</topology>
    </subcellularLocation>
</comment>
<evidence type="ECO:0000256" key="4">
    <source>
        <dbReference type="ARBA" id="ARBA00022729"/>
    </source>
</evidence>
<dbReference type="Pfam" id="PF02990">
    <property type="entry name" value="EMP70"/>
    <property type="match status" value="1"/>
</dbReference>
<evidence type="ECO:0000256" key="1">
    <source>
        <dbReference type="ARBA" id="ARBA00004141"/>
    </source>
</evidence>
<feature type="transmembrane region" description="Helical" evidence="7">
    <location>
        <begin position="395"/>
        <end position="419"/>
    </location>
</feature>
<feature type="transmembrane region" description="Helical" evidence="7">
    <location>
        <begin position="585"/>
        <end position="614"/>
    </location>
</feature>
<dbReference type="GO" id="GO:0016020">
    <property type="term" value="C:membrane"/>
    <property type="evidence" value="ECO:0007669"/>
    <property type="project" value="UniProtKB-SubCell"/>
</dbReference>
<feature type="signal peptide" evidence="7">
    <location>
        <begin position="1"/>
        <end position="28"/>
    </location>
</feature>
<keyword evidence="6 7" id="KW-0472">Membrane</keyword>
<dbReference type="GO" id="GO:0072657">
    <property type="term" value="P:protein localization to membrane"/>
    <property type="evidence" value="ECO:0007669"/>
    <property type="project" value="TreeGrafter"/>
</dbReference>
<feature type="transmembrane region" description="Helical" evidence="7">
    <location>
        <begin position="364"/>
        <end position="383"/>
    </location>
</feature>
<evidence type="ECO:0000256" key="2">
    <source>
        <dbReference type="ARBA" id="ARBA00005227"/>
    </source>
</evidence>
<feature type="transmembrane region" description="Helical" evidence="7">
    <location>
        <begin position="431"/>
        <end position="454"/>
    </location>
</feature>
<evidence type="ECO:0000313" key="8">
    <source>
        <dbReference type="EMBL" id="ORX84093.1"/>
    </source>
</evidence>
<dbReference type="OrthoDB" id="1666796at2759"/>
<comment type="caution">
    <text evidence="8">The sequence shown here is derived from an EMBL/GenBank/DDBJ whole genome shotgun (WGS) entry which is preliminary data.</text>
</comment>
<dbReference type="PANTHER" id="PTHR10766">
    <property type="entry name" value="TRANSMEMBRANE 9 SUPERFAMILY PROTEIN"/>
    <property type="match status" value="1"/>
</dbReference>